<dbReference type="SUPFAM" id="SSF52540">
    <property type="entry name" value="P-loop containing nucleoside triphosphate hydrolases"/>
    <property type="match status" value="1"/>
</dbReference>
<evidence type="ECO:0008006" key="3">
    <source>
        <dbReference type="Google" id="ProtNLM"/>
    </source>
</evidence>
<proteinExistence type="predicted"/>
<dbReference type="AlphaFoldDB" id="A0A4Q7ZM52"/>
<dbReference type="OrthoDB" id="5019413at2"/>
<gene>
    <name evidence="1" type="ORF">EV385_3252</name>
</gene>
<dbReference type="EMBL" id="SHKY01000001">
    <property type="protein sequence ID" value="RZU51425.1"/>
    <property type="molecule type" value="Genomic_DNA"/>
</dbReference>
<evidence type="ECO:0000313" key="2">
    <source>
        <dbReference type="Proteomes" id="UP000292564"/>
    </source>
</evidence>
<dbReference type="RefSeq" id="WP_130510191.1">
    <property type="nucleotide sequence ID" value="NZ_SHKY01000001.1"/>
</dbReference>
<accession>A0A4Q7ZM52</accession>
<dbReference type="Proteomes" id="UP000292564">
    <property type="component" value="Unassembled WGS sequence"/>
</dbReference>
<dbReference type="Gene3D" id="3.40.50.300">
    <property type="entry name" value="P-loop containing nucleotide triphosphate hydrolases"/>
    <property type="match status" value="1"/>
</dbReference>
<keyword evidence="2" id="KW-1185">Reference proteome</keyword>
<evidence type="ECO:0000313" key="1">
    <source>
        <dbReference type="EMBL" id="RZU51425.1"/>
    </source>
</evidence>
<protein>
    <recommendedName>
        <fullName evidence="3">AAA domain-containing protein</fullName>
    </recommendedName>
</protein>
<reference evidence="1 2" key="1">
    <citation type="submission" date="2019-02" db="EMBL/GenBank/DDBJ databases">
        <title>Sequencing the genomes of 1000 actinobacteria strains.</title>
        <authorList>
            <person name="Klenk H.-P."/>
        </authorList>
    </citation>
    <scope>NUCLEOTIDE SEQUENCE [LARGE SCALE GENOMIC DNA]</scope>
    <source>
        <strain evidence="1 2">DSM 45162</strain>
    </source>
</reference>
<name>A0A4Q7ZM52_9ACTN</name>
<organism evidence="1 2">
    <name type="scientific">Krasilnikovia cinnamomea</name>
    <dbReference type="NCBI Taxonomy" id="349313"/>
    <lineage>
        <taxon>Bacteria</taxon>
        <taxon>Bacillati</taxon>
        <taxon>Actinomycetota</taxon>
        <taxon>Actinomycetes</taxon>
        <taxon>Micromonosporales</taxon>
        <taxon>Micromonosporaceae</taxon>
        <taxon>Krasilnikovia</taxon>
    </lineage>
</organism>
<dbReference type="InterPro" id="IPR027417">
    <property type="entry name" value="P-loop_NTPase"/>
</dbReference>
<sequence length="183" mass="19680">MLVFLVTGATGAGKSTVVRGLRDRGHRAISLDADPRLCAWTDAAGRRAVRPAAPDAAWLAAHRWSWDPARLDEIVAAEVAGDAGPAAWLCGYAANAAELADRFDTVFLLDIDLETMRHRLRDRVGNDFGRAGATAEAADTYYREFTHAWRGRGAVTIDASRDAGAVIAQLLTASGVPPRSLRR</sequence>
<comment type="caution">
    <text evidence="1">The sequence shown here is derived from an EMBL/GenBank/DDBJ whole genome shotgun (WGS) entry which is preliminary data.</text>
</comment>